<sequence length="56" mass="5936">MAAGPLADLSGGIIVMQADDEASAQRLVEQDPYTQHGVTKDRTLHEWKVTVGSLAG</sequence>
<dbReference type="InterPro" id="IPR005545">
    <property type="entry name" value="YCII"/>
</dbReference>
<protein>
    <recommendedName>
        <fullName evidence="2">YCII-related domain-containing protein</fullName>
    </recommendedName>
</protein>
<evidence type="ECO:0000259" key="2">
    <source>
        <dbReference type="Pfam" id="PF03795"/>
    </source>
</evidence>
<keyword evidence="4" id="KW-1185">Reference proteome</keyword>
<dbReference type="Gene3D" id="3.30.70.1060">
    <property type="entry name" value="Dimeric alpha+beta barrel"/>
    <property type="match status" value="1"/>
</dbReference>
<gene>
    <name evidence="3" type="ORF">GCM10023320_12910</name>
</gene>
<proteinExistence type="inferred from homology"/>
<reference evidence="4" key="1">
    <citation type="journal article" date="2019" name="Int. J. Syst. Evol. Microbiol.">
        <title>The Global Catalogue of Microorganisms (GCM) 10K type strain sequencing project: providing services to taxonomists for standard genome sequencing and annotation.</title>
        <authorList>
            <consortium name="The Broad Institute Genomics Platform"/>
            <consortium name="The Broad Institute Genome Sequencing Center for Infectious Disease"/>
            <person name="Wu L."/>
            <person name="Ma J."/>
        </authorList>
    </citation>
    <scope>NUCLEOTIDE SEQUENCE [LARGE SCALE GENOMIC DNA]</scope>
    <source>
        <strain evidence="4">JCM 18302</strain>
    </source>
</reference>
<dbReference type="SUPFAM" id="SSF54909">
    <property type="entry name" value="Dimeric alpha+beta barrel"/>
    <property type="match status" value="1"/>
</dbReference>
<evidence type="ECO:0000313" key="4">
    <source>
        <dbReference type="Proteomes" id="UP001500804"/>
    </source>
</evidence>
<organism evidence="3 4">
    <name type="scientific">Pseudonocardia adelaidensis</name>
    <dbReference type="NCBI Taxonomy" id="648754"/>
    <lineage>
        <taxon>Bacteria</taxon>
        <taxon>Bacillati</taxon>
        <taxon>Actinomycetota</taxon>
        <taxon>Actinomycetes</taxon>
        <taxon>Pseudonocardiales</taxon>
        <taxon>Pseudonocardiaceae</taxon>
        <taxon>Pseudonocardia</taxon>
    </lineage>
</organism>
<dbReference type="EMBL" id="BAABJO010000004">
    <property type="protein sequence ID" value="GAA5114923.1"/>
    <property type="molecule type" value="Genomic_DNA"/>
</dbReference>
<evidence type="ECO:0000313" key="3">
    <source>
        <dbReference type="EMBL" id="GAA5114923.1"/>
    </source>
</evidence>
<dbReference type="Proteomes" id="UP001500804">
    <property type="component" value="Unassembled WGS sequence"/>
</dbReference>
<evidence type="ECO:0000256" key="1">
    <source>
        <dbReference type="ARBA" id="ARBA00007689"/>
    </source>
</evidence>
<name>A0ABP9NGX6_9PSEU</name>
<comment type="caution">
    <text evidence="3">The sequence shown here is derived from an EMBL/GenBank/DDBJ whole genome shotgun (WGS) entry which is preliminary data.</text>
</comment>
<accession>A0ABP9NGX6</accession>
<dbReference type="Pfam" id="PF03795">
    <property type="entry name" value="YCII"/>
    <property type="match status" value="1"/>
</dbReference>
<feature type="domain" description="YCII-related" evidence="2">
    <location>
        <begin position="3"/>
        <end position="48"/>
    </location>
</feature>
<comment type="similarity">
    <text evidence="1">Belongs to the YciI family.</text>
</comment>
<dbReference type="InterPro" id="IPR011008">
    <property type="entry name" value="Dimeric_a/b-barrel"/>
</dbReference>